<evidence type="ECO:0000313" key="7">
    <source>
        <dbReference type="EMBL" id="SFK10177.1"/>
    </source>
</evidence>
<dbReference type="EMBL" id="FORY01000030">
    <property type="protein sequence ID" value="SFK10177.1"/>
    <property type="molecule type" value="Genomic_DNA"/>
</dbReference>
<dbReference type="STRING" id="576117.SAMN04488138_13012"/>
<dbReference type="PANTHER" id="PTHR30482:SF17">
    <property type="entry name" value="ABC TRANSPORTER ATP-BINDING PROTEIN"/>
    <property type="match status" value="1"/>
</dbReference>
<name>A0A1I3WTK4_9RHOB</name>
<dbReference type="GeneID" id="98666838"/>
<dbReference type="InterPro" id="IPR043428">
    <property type="entry name" value="LivM-like"/>
</dbReference>
<keyword evidence="4 6" id="KW-1133">Transmembrane helix</keyword>
<dbReference type="InterPro" id="IPR001851">
    <property type="entry name" value="ABC_transp_permease"/>
</dbReference>
<feature type="transmembrane region" description="Helical" evidence="6">
    <location>
        <begin position="257"/>
        <end position="275"/>
    </location>
</feature>
<dbReference type="AlphaFoldDB" id="A0A1I3WTK4"/>
<sequence>MKFGPLLLLITVAVLIALPWLVSGSMLNAAVQMLISALFAMAFGLLCGQAGMLSFGHAAYFGVGAFAAVHAMNAFGGEGLLPTPLLPLVGGATGLISGLLAGYFSTKRTGVYFAMITLALAELMHALAPHLKTVFGGEAGVSSFRMPAWGIGFGTLNDVYFLTLVWTVLCIGLLYLFSKTPLGRLALGLRENAHRLRFLGYNTHALGTLIFAVSAMFAGIAGALQSMNIEAANYVVLESHISTAVVLNSFIGGVRVFLGPAIGGAVMTFFGHVSSDLTRVWLLYQGIIFVLVMMFLPRGLVGELVERIRNPSGDGIAHTLSTLLMRLASLAITAFGAVFLIEFLQRFLSPEYRAGVTDGNWPDISLFTYDWSPLSMSPWAFGLGLFGIGIALVTMVNRRVAARKEAQA</sequence>
<reference evidence="7 8" key="1">
    <citation type="submission" date="2016-10" db="EMBL/GenBank/DDBJ databases">
        <authorList>
            <person name="de Groot N.N."/>
        </authorList>
    </citation>
    <scope>NUCLEOTIDE SEQUENCE [LARGE SCALE GENOMIC DNA]</scope>
    <source>
        <strain evidence="7 8">CGMCC 1.8891</strain>
    </source>
</reference>
<evidence type="ECO:0000256" key="6">
    <source>
        <dbReference type="SAM" id="Phobius"/>
    </source>
</evidence>
<feature type="transmembrane region" description="Helical" evidence="6">
    <location>
        <begin position="55"/>
        <end position="73"/>
    </location>
</feature>
<feature type="transmembrane region" description="Helical" evidence="6">
    <location>
        <begin position="198"/>
        <end position="225"/>
    </location>
</feature>
<dbReference type="RefSeq" id="WP_066607476.1">
    <property type="nucleotide sequence ID" value="NZ_FORY01000030.1"/>
</dbReference>
<keyword evidence="5 6" id="KW-0472">Membrane</keyword>
<accession>A0A1I3WTK4</accession>
<feature type="transmembrane region" description="Helical" evidence="6">
    <location>
        <begin position="281"/>
        <end position="302"/>
    </location>
</feature>
<dbReference type="OrthoDB" id="9804361at2"/>
<feature type="transmembrane region" description="Helical" evidence="6">
    <location>
        <begin position="323"/>
        <end position="344"/>
    </location>
</feature>
<protein>
    <submittedName>
        <fullName evidence="7">Branched-chain amino acid transport system permease protein</fullName>
    </submittedName>
</protein>
<feature type="transmembrane region" description="Helical" evidence="6">
    <location>
        <begin position="85"/>
        <end position="104"/>
    </location>
</feature>
<evidence type="ECO:0000256" key="5">
    <source>
        <dbReference type="ARBA" id="ARBA00023136"/>
    </source>
</evidence>
<evidence type="ECO:0000313" key="8">
    <source>
        <dbReference type="Proteomes" id="UP000183299"/>
    </source>
</evidence>
<dbReference type="Proteomes" id="UP000183299">
    <property type="component" value="Unassembled WGS sequence"/>
</dbReference>
<dbReference type="Pfam" id="PF02653">
    <property type="entry name" value="BPD_transp_2"/>
    <property type="match status" value="1"/>
</dbReference>
<dbReference type="GO" id="GO:0015658">
    <property type="term" value="F:branched-chain amino acid transmembrane transporter activity"/>
    <property type="evidence" value="ECO:0007669"/>
    <property type="project" value="InterPro"/>
</dbReference>
<feature type="transmembrane region" description="Helical" evidence="6">
    <location>
        <begin position="376"/>
        <end position="396"/>
    </location>
</feature>
<feature type="transmembrane region" description="Helical" evidence="6">
    <location>
        <begin position="111"/>
        <end position="128"/>
    </location>
</feature>
<dbReference type="GO" id="GO:0005886">
    <property type="term" value="C:plasma membrane"/>
    <property type="evidence" value="ECO:0007669"/>
    <property type="project" value="UniProtKB-SubCell"/>
</dbReference>
<organism evidence="7 8">
    <name type="scientific">Celeribacter halophilus</name>
    <dbReference type="NCBI Taxonomy" id="576117"/>
    <lineage>
        <taxon>Bacteria</taxon>
        <taxon>Pseudomonadati</taxon>
        <taxon>Pseudomonadota</taxon>
        <taxon>Alphaproteobacteria</taxon>
        <taxon>Rhodobacterales</taxon>
        <taxon>Roseobacteraceae</taxon>
        <taxon>Celeribacter</taxon>
    </lineage>
</organism>
<dbReference type="CDD" id="cd06581">
    <property type="entry name" value="TM_PBP1_LivM_like"/>
    <property type="match status" value="1"/>
</dbReference>
<evidence type="ECO:0000256" key="2">
    <source>
        <dbReference type="ARBA" id="ARBA00022475"/>
    </source>
</evidence>
<comment type="subcellular location">
    <subcellularLocation>
        <location evidence="1">Cell membrane</location>
        <topology evidence="1">Multi-pass membrane protein</topology>
    </subcellularLocation>
</comment>
<keyword evidence="8" id="KW-1185">Reference proteome</keyword>
<gene>
    <name evidence="7" type="ORF">SAMN04488138_13012</name>
</gene>
<feature type="transmembrane region" description="Helical" evidence="6">
    <location>
        <begin position="29"/>
        <end position="48"/>
    </location>
</feature>
<keyword evidence="3 6" id="KW-0812">Transmembrane</keyword>
<evidence type="ECO:0000256" key="4">
    <source>
        <dbReference type="ARBA" id="ARBA00022989"/>
    </source>
</evidence>
<dbReference type="PANTHER" id="PTHR30482">
    <property type="entry name" value="HIGH-AFFINITY BRANCHED-CHAIN AMINO ACID TRANSPORT SYSTEM PERMEASE"/>
    <property type="match status" value="1"/>
</dbReference>
<proteinExistence type="predicted"/>
<evidence type="ECO:0000256" key="1">
    <source>
        <dbReference type="ARBA" id="ARBA00004651"/>
    </source>
</evidence>
<keyword evidence="2" id="KW-1003">Cell membrane</keyword>
<feature type="transmembrane region" description="Helical" evidence="6">
    <location>
        <begin position="159"/>
        <end position="177"/>
    </location>
</feature>
<evidence type="ECO:0000256" key="3">
    <source>
        <dbReference type="ARBA" id="ARBA00022692"/>
    </source>
</evidence>